<evidence type="ECO:0000256" key="1">
    <source>
        <dbReference type="SAM" id="MobiDB-lite"/>
    </source>
</evidence>
<feature type="region of interest" description="Disordered" evidence="1">
    <location>
        <begin position="1"/>
        <end position="71"/>
    </location>
</feature>
<organism evidence="3 4">
    <name type="scientific">Skeletonema marinoi</name>
    <dbReference type="NCBI Taxonomy" id="267567"/>
    <lineage>
        <taxon>Eukaryota</taxon>
        <taxon>Sar</taxon>
        <taxon>Stramenopiles</taxon>
        <taxon>Ochrophyta</taxon>
        <taxon>Bacillariophyta</taxon>
        <taxon>Coscinodiscophyceae</taxon>
        <taxon>Thalassiosirophycidae</taxon>
        <taxon>Thalassiosirales</taxon>
        <taxon>Skeletonemataceae</taxon>
        <taxon>Skeletonema</taxon>
        <taxon>Skeletonema marinoi-dohrnii complex</taxon>
    </lineage>
</organism>
<keyword evidence="4" id="KW-1185">Reference proteome</keyword>
<feature type="transmembrane region" description="Helical" evidence="2">
    <location>
        <begin position="81"/>
        <end position="97"/>
    </location>
</feature>
<dbReference type="Proteomes" id="UP001224775">
    <property type="component" value="Unassembled WGS sequence"/>
</dbReference>
<accession>A0AAD9D8A4</accession>
<dbReference type="EMBL" id="JATAAI010000022">
    <property type="protein sequence ID" value="KAK1737951.1"/>
    <property type="molecule type" value="Genomic_DNA"/>
</dbReference>
<protein>
    <submittedName>
        <fullName evidence="3">Uncharacterized protein</fullName>
    </submittedName>
</protein>
<gene>
    <name evidence="3" type="ORF">QTG54_011245</name>
</gene>
<keyword evidence="2" id="KW-0472">Membrane</keyword>
<keyword evidence="2" id="KW-1133">Transmembrane helix</keyword>
<reference evidence="3" key="1">
    <citation type="submission" date="2023-06" db="EMBL/GenBank/DDBJ databases">
        <title>Survivors Of The Sea: Transcriptome response of Skeletonema marinoi to long-term dormancy.</title>
        <authorList>
            <person name="Pinder M.I.M."/>
            <person name="Kourtchenko O."/>
            <person name="Robertson E.K."/>
            <person name="Larsson T."/>
            <person name="Maumus F."/>
            <person name="Osuna-Cruz C.M."/>
            <person name="Vancaester E."/>
            <person name="Stenow R."/>
            <person name="Vandepoele K."/>
            <person name="Ploug H."/>
            <person name="Bruchert V."/>
            <person name="Godhe A."/>
            <person name="Topel M."/>
        </authorList>
    </citation>
    <scope>NUCLEOTIDE SEQUENCE</scope>
    <source>
        <strain evidence="3">R05AC</strain>
    </source>
</reference>
<evidence type="ECO:0000313" key="4">
    <source>
        <dbReference type="Proteomes" id="UP001224775"/>
    </source>
</evidence>
<proteinExistence type="predicted"/>
<evidence type="ECO:0000313" key="3">
    <source>
        <dbReference type="EMBL" id="KAK1737951.1"/>
    </source>
</evidence>
<evidence type="ECO:0000256" key="2">
    <source>
        <dbReference type="SAM" id="Phobius"/>
    </source>
</evidence>
<feature type="compositionally biased region" description="Gly residues" evidence="1">
    <location>
        <begin position="10"/>
        <end position="19"/>
    </location>
</feature>
<comment type="caution">
    <text evidence="3">The sequence shown here is derived from an EMBL/GenBank/DDBJ whole genome shotgun (WGS) entry which is preliminary data.</text>
</comment>
<dbReference type="AlphaFoldDB" id="A0AAD9D8A4"/>
<feature type="compositionally biased region" description="Low complexity" evidence="1">
    <location>
        <begin position="46"/>
        <end position="71"/>
    </location>
</feature>
<keyword evidence="2" id="KW-0812">Transmembrane</keyword>
<name>A0AAD9D8A4_9STRA</name>
<sequence length="861" mass="97546">MKRNNIKSLGGSGGGGGGSALSSGIDTDPLPESESYGDHRQERLSTTGNRRINRNNTKALSSRLSRSRSASSKSTCNKMKAIFFTLMLAGIICLYFGNKYFSKPTIGNPHLDRNHLHAPQTAAKSKSRNKDEVLLMLKLKNSTTTTDEDEEIESAHHLESSTASLSTPFPHVVFIGDSLLRYAYLEWLHHQHYHSPAPKSLINEKRLDSWYSFFQSSTAHFQGYMTCDCRRSYEWSLGKEVENRYYFRGNGGGYKGLAATYIQAYGENQAHGRFLASEIRNATVSPANDTTGYKWGYMGCDWDNLVKEYVAKLEITPTLMVFNAGFWPNDKMSRNLGSILRSAKDVMGDHGRVVWKGITPVRGEQSVHPSSSDLAAKEWSYRYPWLSYEVFDTSSSINEEDYFDDKHFSNPSIYREWNQGITLSHAVVHRVFILVGGVRTLSQTQDSILKNLIYPICAPPTCIAHLVTHFSRADNRPGSKGEDPGGKVLAADSNDGASEFFDPLNNDMFPDGFLIVHAVDGYEIGSAEEQRAMDLMESEIEDPEVVHRLRVIRYGDPRRYSMWFARAYAFKHFERLSIDVDFVVFCRPDMLWLMPAPTKSFFDDISLNKTRDIWVNALYYSDASDTFAFLPSLAAAKLYFSLHNLVRREVACLGGPALNQSVVEQVLTRRDITVDPDLWCKDDAEGWSEKILRKKLLTAGANVRYVHASAVILRPPSVPECQCSAPAYMSGWARIPNSHVPMMSCLMLDRLIKQGHNANSLIQKRPLRIRGSEREGQSNMCLSWNETSNSLLPSSCEFPYPPMQLFFSFDDEWYGYIGTETKRYEIMPLNTTQVDSFLTQDEWITENVELYSLTSHEEKPW</sequence>